<keyword evidence="1" id="KW-0732">Signal</keyword>
<dbReference type="OrthoDB" id="449091at2759"/>
<dbReference type="InterPro" id="IPR050955">
    <property type="entry name" value="Plant_Biomass_Hydrol_Est"/>
</dbReference>
<dbReference type="InterPro" id="IPR029058">
    <property type="entry name" value="AB_hydrolase_fold"/>
</dbReference>
<dbReference type="EMBL" id="UYJE01009881">
    <property type="protein sequence ID" value="VDI77776.1"/>
    <property type="molecule type" value="Genomic_DNA"/>
</dbReference>
<dbReference type="PANTHER" id="PTHR43037">
    <property type="entry name" value="UNNAMED PRODUCT-RELATED"/>
    <property type="match status" value="1"/>
</dbReference>
<name>A0A8B6HD37_MYTGA</name>
<keyword evidence="3" id="KW-1185">Reference proteome</keyword>
<comment type="caution">
    <text evidence="2">The sequence shown here is derived from an EMBL/GenBank/DDBJ whole genome shotgun (WGS) entry which is preliminary data.</text>
</comment>
<organism evidence="2 3">
    <name type="scientific">Mytilus galloprovincialis</name>
    <name type="common">Mediterranean mussel</name>
    <dbReference type="NCBI Taxonomy" id="29158"/>
    <lineage>
        <taxon>Eukaryota</taxon>
        <taxon>Metazoa</taxon>
        <taxon>Spiralia</taxon>
        <taxon>Lophotrochozoa</taxon>
        <taxon>Mollusca</taxon>
        <taxon>Bivalvia</taxon>
        <taxon>Autobranchia</taxon>
        <taxon>Pteriomorphia</taxon>
        <taxon>Mytilida</taxon>
        <taxon>Mytiloidea</taxon>
        <taxon>Mytilidae</taxon>
        <taxon>Mytilinae</taxon>
        <taxon>Mytilus</taxon>
    </lineage>
</organism>
<dbReference type="SUPFAM" id="SSF53474">
    <property type="entry name" value="alpha/beta-Hydrolases"/>
    <property type="match status" value="1"/>
</dbReference>
<evidence type="ECO:0000313" key="3">
    <source>
        <dbReference type="Proteomes" id="UP000596742"/>
    </source>
</evidence>
<dbReference type="PANTHER" id="PTHR43037:SF4">
    <property type="entry name" value="PEPTIDASE S9 PROLYL OLIGOPEPTIDASE CATALYTIC DOMAIN-CONTAINING PROTEIN"/>
    <property type="match status" value="1"/>
</dbReference>
<gene>
    <name evidence="2" type="ORF">MGAL_10B050329</name>
</gene>
<dbReference type="Proteomes" id="UP000596742">
    <property type="component" value="Unassembled WGS sequence"/>
</dbReference>
<evidence type="ECO:0000256" key="1">
    <source>
        <dbReference type="ARBA" id="ARBA00022729"/>
    </source>
</evidence>
<evidence type="ECO:0008006" key="4">
    <source>
        <dbReference type="Google" id="ProtNLM"/>
    </source>
</evidence>
<protein>
    <recommendedName>
        <fullName evidence="4">Peptidase S9 prolyl oligopeptidase catalytic domain-containing protein</fullName>
    </recommendedName>
</protein>
<dbReference type="InterPro" id="IPR000801">
    <property type="entry name" value="Esterase-like"/>
</dbReference>
<proteinExistence type="predicted"/>
<evidence type="ECO:0000313" key="2">
    <source>
        <dbReference type="EMBL" id="VDI77776.1"/>
    </source>
</evidence>
<dbReference type="Gene3D" id="3.40.50.1820">
    <property type="entry name" value="alpha/beta hydrolase"/>
    <property type="match status" value="1"/>
</dbReference>
<sequence length="996" mass="112412">MAYQYTKPVIKRILLLFVIIFISLDITSCKLSKKKENNVQSFLEDELKEAETKGSKCALKKINVKSVNQIRWTKTAKEVIPCAIKLLAENKNDGFIWSVLGTLYDNADQSTDANFCFKQAARLTGKITPFIKQWNYLGPFVIGKTEFDGDPVEAYGGIYNVSKYREHKNQKFYSEFSPGGEITWQVYNQRQPKDVMKIAPTVNWNELINTLSSMGITEWQGWVVGEFSLNDDRQNVALQCLGHHTIYVDGIPVTGDVYHRNQFFFGLQLNRGLHTIYVRLRGKVGANLMCSLQVKQVPFEVLNPHYLPDIVDGHVFGKHIAIPVANYHFSKWIKISKIKLVDQSHGNDITFELLNQVNIAPGQILPVNIVFELSEILPCENIQLKLKLMTSEGNKDFLVNLRCRKLKESFLFTFLDHDGSVQHAAAIYPLSDCMGESCPVVLTLHGTTVPPQNQADSYKYMVDKEFVYGVNGAWLLAPTRHGAHNWEGPGVLTAMTALDTLAKLTDEYSWLTIKADQERVIFAGHSMGGHGALNLATHYPDRALALISLAGWIKKEEYGDSNLFFRHDIAASHVDPGVKFIMESSITENDVDRHVSNLKHVPVLIRTGAADKTVPPFYLRRMYRLLREIGAMVNYTEPEGKEHWWWDTKDTNDGGVVNDKYIRDFTTKALEQKLGYCRDDNCKQVSDNKYSKQDYSFTYTCVNPAFGEGLQGFQIIQQVTPFRLSQIKGALKDDTMVVDTTNVLRFSYRKNNSKLSQFKSLQVDGSSVKNLEDKLKISSTVYFCKNTDAWEVCTEDLEDSRGPSSYGPARRVAEKKFYIVIGTQDPKAAVYIQKFAVYIANLFFLTSDTPAVVIKDEELEIDQIENSNLIIIGSPKQNSRTEMYINKIPVEVKDSSFSLSNCKFSDPRSGLLTLAPKGKDNLALVLMSNSYEGLYDVISLATPTIPPMTRSPFSNLLPDYVVTGPEYGLKGPGGFLCTGFWGNSWEYRMDISSCVC</sequence>
<reference evidence="2" key="1">
    <citation type="submission" date="2018-11" db="EMBL/GenBank/DDBJ databases">
        <authorList>
            <person name="Alioto T."/>
            <person name="Alioto T."/>
        </authorList>
    </citation>
    <scope>NUCLEOTIDE SEQUENCE</scope>
</reference>
<dbReference type="AlphaFoldDB" id="A0A8B6HD37"/>
<dbReference type="Pfam" id="PF00756">
    <property type="entry name" value="Esterase"/>
    <property type="match status" value="1"/>
</dbReference>
<accession>A0A8B6HD37</accession>